<feature type="region of interest" description="Disordered" evidence="2">
    <location>
        <begin position="99"/>
        <end position="149"/>
    </location>
</feature>
<dbReference type="InterPro" id="IPR050441">
    <property type="entry name" value="RBM"/>
</dbReference>
<dbReference type="EMBL" id="MPUH01000525">
    <property type="protein sequence ID" value="OMJ78367.1"/>
    <property type="molecule type" value="Genomic_DNA"/>
</dbReference>
<accession>A0A1R2BNK8</accession>
<dbReference type="InterPro" id="IPR035979">
    <property type="entry name" value="RBD_domain_sf"/>
</dbReference>
<dbReference type="Proteomes" id="UP000187209">
    <property type="component" value="Unassembled WGS sequence"/>
</dbReference>
<dbReference type="AlphaFoldDB" id="A0A1R2BNK8"/>
<feature type="domain" description="RRM" evidence="3">
    <location>
        <begin position="23"/>
        <end position="101"/>
    </location>
</feature>
<proteinExistence type="predicted"/>
<dbReference type="InterPro" id="IPR000504">
    <property type="entry name" value="RRM_dom"/>
</dbReference>
<name>A0A1R2BNK8_9CILI</name>
<evidence type="ECO:0000256" key="1">
    <source>
        <dbReference type="PROSITE-ProRule" id="PRU00176"/>
    </source>
</evidence>
<feature type="compositionally biased region" description="Basic residues" evidence="2">
    <location>
        <begin position="112"/>
        <end position="143"/>
    </location>
</feature>
<feature type="region of interest" description="Disordered" evidence="2">
    <location>
        <begin position="1"/>
        <end position="24"/>
    </location>
</feature>
<evidence type="ECO:0000313" key="4">
    <source>
        <dbReference type="EMBL" id="OMJ78367.1"/>
    </source>
</evidence>
<dbReference type="InterPro" id="IPR012677">
    <property type="entry name" value="Nucleotide-bd_a/b_plait_sf"/>
</dbReference>
<dbReference type="SMART" id="SM00360">
    <property type="entry name" value="RRM"/>
    <property type="match status" value="1"/>
</dbReference>
<reference evidence="4 5" key="1">
    <citation type="submission" date="2016-11" db="EMBL/GenBank/DDBJ databases">
        <title>The macronuclear genome of Stentor coeruleus: a giant cell with tiny introns.</title>
        <authorList>
            <person name="Slabodnick M."/>
            <person name="Ruby J.G."/>
            <person name="Reiff S.B."/>
            <person name="Swart E.C."/>
            <person name="Gosai S."/>
            <person name="Prabakaran S."/>
            <person name="Witkowska E."/>
            <person name="Larue G.E."/>
            <person name="Fisher S."/>
            <person name="Freeman R.M."/>
            <person name="Gunawardena J."/>
            <person name="Chu W."/>
            <person name="Stover N.A."/>
            <person name="Gregory B.D."/>
            <person name="Nowacki M."/>
            <person name="Derisi J."/>
            <person name="Roy S.W."/>
            <person name="Marshall W.F."/>
            <person name="Sood P."/>
        </authorList>
    </citation>
    <scope>NUCLEOTIDE SEQUENCE [LARGE SCALE GENOMIC DNA]</scope>
    <source>
        <strain evidence="4">WM001</strain>
    </source>
</reference>
<dbReference type="Gene3D" id="3.30.70.330">
    <property type="match status" value="1"/>
</dbReference>
<evidence type="ECO:0000259" key="3">
    <source>
        <dbReference type="PROSITE" id="PS50102"/>
    </source>
</evidence>
<dbReference type="PANTHER" id="PTHR48034">
    <property type="entry name" value="TRANSFORMER-2 SEX-DETERMINING PROTEIN-RELATED"/>
    <property type="match status" value="1"/>
</dbReference>
<evidence type="ECO:0000313" key="5">
    <source>
        <dbReference type="Proteomes" id="UP000187209"/>
    </source>
</evidence>
<sequence length="149" mass="18012">MSHSRSRSPRSPREKSPVPQKRTSLLVRNIDQQVKPDELREFFSKFGDVRDVYIPRDYYTQKSRGFCFVEFLKYDDAREALEKTDGNEVLGKTVKIVFAREGRKAPHEMRKRDRPRHRRSSSPRRRHYRRSYSRTPPRYRRRDSHSSSR</sequence>
<dbReference type="SMART" id="SM00361">
    <property type="entry name" value="RRM_1"/>
    <property type="match status" value="1"/>
</dbReference>
<gene>
    <name evidence="4" type="ORF">SteCoe_21851</name>
</gene>
<feature type="compositionally biased region" description="Basic residues" evidence="2">
    <location>
        <begin position="1"/>
        <end position="10"/>
    </location>
</feature>
<organism evidence="4 5">
    <name type="scientific">Stentor coeruleus</name>
    <dbReference type="NCBI Taxonomy" id="5963"/>
    <lineage>
        <taxon>Eukaryota</taxon>
        <taxon>Sar</taxon>
        <taxon>Alveolata</taxon>
        <taxon>Ciliophora</taxon>
        <taxon>Postciliodesmatophora</taxon>
        <taxon>Heterotrichea</taxon>
        <taxon>Heterotrichida</taxon>
        <taxon>Stentoridae</taxon>
        <taxon>Stentor</taxon>
    </lineage>
</organism>
<dbReference type="Pfam" id="PF00076">
    <property type="entry name" value="RRM_1"/>
    <property type="match status" value="1"/>
</dbReference>
<evidence type="ECO:0000256" key="2">
    <source>
        <dbReference type="SAM" id="MobiDB-lite"/>
    </source>
</evidence>
<dbReference type="GO" id="GO:0003723">
    <property type="term" value="F:RNA binding"/>
    <property type="evidence" value="ECO:0007669"/>
    <property type="project" value="UniProtKB-UniRule"/>
</dbReference>
<keyword evidence="1" id="KW-0694">RNA-binding</keyword>
<feature type="compositionally biased region" description="Basic and acidic residues" evidence="2">
    <location>
        <begin position="99"/>
        <end position="111"/>
    </location>
</feature>
<protein>
    <recommendedName>
        <fullName evidence="3">RRM domain-containing protein</fullName>
    </recommendedName>
</protein>
<keyword evidence="5" id="KW-1185">Reference proteome</keyword>
<comment type="caution">
    <text evidence="4">The sequence shown here is derived from an EMBL/GenBank/DDBJ whole genome shotgun (WGS) entry which is preliminary data.</text>
</comment>
<dbReference type="PROSITE" id="PS50102">
    <property type="entry name" value="RRM"/>
    <property type="match status" value="1"/>
</dbReference>
<dbReference type="InterPro" id="IPR003954">
    <property type="entry name" value="RRM_euk-type"/>
</dbReference>
<dbReference type="SUPFAM" id="SSF54928">
    <property type="entry name" value="RNA-binding domain, RBD"/>
    <property type="match status" value="1"/>
</dbReference>
<dbReference type="OrthoDB" id="311587at2759"/>